<keyword evidence="2" id="KW-0732">Signal</keyword>
<reference evidence="4 5" key="2">
    <citation type="submission" date="2017-08" db="EMBL/GenBank/DDBJ databases">
        <authorList>
            <person name="de Groot N.N."/>
        </authorList>
    </citation>
    <scope>NUCLEOTIDE SEQUENCE [LARGE SCALE GENOMIC DNA]</scope>
    <source>
        <strain evidence="4">Orrdi1</strain>
    </source>
</reference>
<evidence type="ECO:0000313" key="5">
    <source>
        <dbReference type="Proteomes" id="UP000078558"/>
    </source>
</evidence>
<feature type="signal peptide" evidence="2">
    <location>
        <begin position="1"/>
        <end position="21"/>
    </location>
</feature>
<accession>A0A1C3K2D3</accession>
<dbReference type="STRING" id="1851544.ODI_03516"/>
<dbReference type="KEGG" id="odi:ODI_R0574"/>
<evidence type="ECO:0000256" key="1">
    <source>
        <dbReference type="SAM" id="MobiDB-lite"/>
    </source>
</evidence>
<dbReference type="Proteomes" id="UP000078558">
    <property type="component" value="Chromosome I"/>
</dbReference>
<dbReference type="AlphaFoldDB" id="A0A1C3K2D3"/>
<evidence type="ECO:0000313" key="4">
    <source>
        <dbReference type="EMBL" id="SOE46977.1"/>
    </source>
</evidence>
<dbReference type="OrthoDB" id="8656340at2"/>
<dbReference type="EMBL" id="FLRC01000021">
    <property type="protein sequence ID" value="SBT25588.1"/>
    <property type="molecule type" value="Genomic_DNA"/>
</dbReference>
<evidence type="ECO:0000313" key="3">
    <source>
        <dbReference type="EMBL" id="SBT25588.1"/>
    </source>
</evidence>
<gene>
    <name evidence="3" type="ORF">ODI_03516</name>
    <name evidence="4" type="ORF">ODI_R0574</name>
</gene>
<proteinExistence type="predicted"/>
<feature type="region of interest" description="Disordered" evidence="1">
    <location>
        <begin position="92"/>
        <end position="112"/>
    </location>
</feature>
<feature type="chain" id="PRO_5015062611" evidence="2">
    <location>
        <begin position="22"/>
        <end position="112"/>
    </location>
</feature>
<reference evidence="3 5" key="1">
    <citation type="submission" date="2016-06" db="EMBL/GenBank/DDBJ databases">
        <authorList>
            <person name="Kjaerup R.B."/>
            <person name="Dalgaard T.S."/>
            <person name="Juul-Madsen H.R."/>
        </authorList>
    </citation>
    <scope>NUCLEOTIDE SEQUENCE [LARGE SCALE GENOMIC DNA]</scope>
    <source>
        <strain evidence="3">Orrdi1</strain>
    </source>
</reference>
<dbReference type="RefSeq" id="WP_067753828.1">
    <property type="nucleotide sequence ID" value="NZ_LT907988.1"/>
</dbReference>
<name>A0A1C3K2D3_9BURK</name>
<organism evidence="3 5">
    <name type="scientific">Orrella dioscoreae</name>
    <dbReference type="NCBI Taxonomy" id="1851544"/>
    <lineage>
        <taxon>Bacteria</taxon>
        <taxon>Pseudomonadati</taxon>
        <taxon>Pseudomonadota</taxon>
        <taxon>Betaproteobacteria</taxon>
        <taxon>Burkholderiales</taxon>
        <taxon>Alcaligenaceae</taxon>
        <taxon>Orrella</taxon>
    </lineage>
</organism>
<dbReference type="EMBL" id="LT907988">
    <property type="protein sequence ID" value="SOE46977.1"/>
    <property type="molecule type" value="Genomic_DNA"/>
</dbReference>
<evidence type="ECO:0000256" key="2">
    <source>
        <dbReference type="SAM" id="SignalP"/>
    </source>
</evidence>
<keyword evidence="5" id="KW-1185">Reference proteome</keyword>
<protein>
    <submittedName>
        <fullName evidence="3">Uncharacterized protein</fullName>
    </submittedName>
</protein>
<sequence length="112" mass="11874">MKQHAGWTLVFGMSLAFTAQAQDVRTPTEKEAATAVAEMLPDYADYLDGVKLGTCIPAVAASQPGQVACTAAIRLGAAANETQLDFVPRGQAWDAMPSSSQDKLPFPDPKLH</sequence>